<evidence type="ECO:0000256" key="4">
    <source>
        <dbReference type="ARBA" id="ARBA00023022"/>
    </source>
</evidence>
<dbReference type="InterPro" id="IPR009086">
    <property type="entry name" value="Bacteriocin_AS48"/>
</dbReference>
<evidence type="ECO:0000313" key="7">
    <source>
        <dbReference type="EMBL" id="MBP1042909.1"/>
    </source>
</evidence>
<accession>A0A940PDG0</accession>
<proteinExistence type="predicted"/>
<evidence type="ECO:0000256" key="1">
    <source>
        <dbReference type="ARBA" id="ARBA00004613"/>
    </source>
</evidence>
<keyword evidence="6" id="KW-1133">Transmembrane helix</keyword>
<dbReference type="GO" id="GO:0031640">
    <property type="term" value="P:killing of cells of another organism"/>
    <property type="evidence" value="ECO:0007669"/>
    <property type="project" value="UniProtKB-KW"/>
</dbReference>
<protein>
    <submittedName>
        <fullName evidence="7">Circular bacteriocin, circularin A/uberolysin family</fullName>
    </submittedName>
</protein>
<reference evidence="7" key="1">
    <citation type="submission" date="2020-12" db="EMBL/GenBank/DDBJ databases">
        <title>Vagococcus allomyrinae sp. nov. and Enterococcus lavae sp. nov., isolated from the larvae of Allomyrina dichotoma.</title>
        <authorList>
            <person name="Lee S.D."/>
        </authorList>
    </citation>
    <scope>NUCLEOTIDE SEQUENCE</scope>
    <source>
        <strain evidence="7">BWB3-3</strain>
    </source>
</reference>
<evidence type="ECO:0000256" key="5">
    <source>
        <dbReference type="ARBA" id="ARBA00023048"/>
    </source>
</evidence>
<keyword evidence="6" id="KW-0812">Transmembrane</keyword>
<keyword evidence="6" id="KW-0472">Membrane</keyword>
<dbReference type="GO" id="GO:0042742">
    <property type="term" value="P:defense response to bacterium"/>
    <property type="evidence" value="ECO:0007669"/>
    <property type="project" value="UniProtKB-KW"/>
</dbReference>
<evidence type="ECO:0000256" key="3">
    <source>
        <dbReference type="ARBA" id="ARBA00022529"/>
    </source>
</evidence>
<gene>
    <name evidence="7" type="ORF">I6N95_17990</name>
</gene>
<comment type="subcellular location">
    <subcellularLocation>
        <location evidence="1">Secreted</location>
    </subcellularLocation>
</comment>
<dbReference type="NCBIfam" id="TIGR03651">
    <property type="entry name" value="circ_ocin_uber"/>
    <property type="match status" value="1"/>
</dbReference>
<dbReference type="Pfam" id="PF09221">
    <property type="entry name" value="Bacteriocin_IId"/>
    <property type="match status" value="1"/>
</dbReference>
<comment type="caution">
    <text evidence="7">The sequence shown here is derived from an EMBL/GenBank/DDBJ whole genome shotgun (WGS) entry which is preliminary data.</text>
</comment>
<keyword evidence="2" id="KW-0964">Secreted</keyword>
<evidence type="ECO:0000313" key="8">
    <source>
        <dbReference type="Proteomes" id="UP000674938"/>
    </source>
</evidence>
<dbReference type="Gene3D" id="1.20.225.10">
    <property type="entry name" value="Bacteriocin AS-48"/>
    <property type="match status" value="1"/>
</dbReference>
<dbReference type="GO" id="GO:0005576">
    <property type="term" value="C:extracellular region"/>
    <property type="evidence" value="ECO:0007669"/>
    <property type="project" value="UniProtKB-SubCell"/>
</dbReference>
<dbReference type="AlphaFoldDB" id="A0A940PDG0"/>
<organism evidence="7 8">
    <name type="scientific">Vagococcus allomyrinae</name>
    <dbReference type="NCBI Taxonomy" id="2794353"/>
    <lineage>
        <taxon>Bacteria</taxon>
        <taxon>Bacillati</taxon>
        <taxon>Bacillota</taxon>
        <taxon>Bacilli</taxon>
        <taxon>Lactobacillales</taxon>
        <taxon>Enterococcaceae</taxon>
        <taxon>Vagococcus</taxon>
    </lineage>
</organism>
<evidence type="ECO:0000256" key="6">
    <source>
        <dbReference type="SAM" id="Phobius"/>
    </source>
</evidence>
<keyword evidence="8" id="KW-1185">Reference proteome</keyword>
<dbReference type="Proteomes" id="UP000674938">
    <property type="component" value="Unassembled WGS sequence"/>
</dbReference>
<feature type="transmembrane region" description="Helical" evidence="6">
    <location>
        <begin position="43"/>
        <end position="71"/>
    </location>
</feature>
<dbReference type="EMBL" id="JAEEGA010000013">
    <property type="protein sequence ID" value="MBP1042909.1"/>
    <property type="molecule type" value="Genomic_DNA"/>
</dbReference>
<evidence type="ECO:0000256" key="2">
    <source>
        <dbReference type="ARBA" id="ARBA00022525"/>
    </source>
</evidence>
<keyword evidence="4" id="KW-0044">Antibiotic</keyword>
<dbReference type="InterPro" id="IPR020038">
    <property type="entry name" value="Circ_bacteriocin"/>
</dbReference>
<keyword evidence="3" id="KW-0929">Antimicrobial</keyword>
<name>A0A940PDG0_9ENTE</name>
<dbReference type="RefSeq" id="WP_209530592.1">
    <property type="nucleotide sequence ID" value="NZ_JAEEGA010000013.1"/>
</dbReference>
<keyword evidence="5" id="KW-0078">Bacteriocin</keyword>
<sequence>MIKKVAFSLTSIFIVSASFSKLIPHVAITFGLADTTAKAVTNFILSASNIVTVVSLIGIVFGVGGFTLAAVQTVKYLAKKSFVKAVAW</sequence>